<dbReference type="EMBL" id="ML979146">
    <property type="protein sequence ID" value="KAF1911195.1"/>
    <property type="molecule type" value="Genomic_DNA"/>
</dbReference>
<reference evidence="2" key="1">
    <citation type="journal article" date="2020" name="Stud. Mycol.">
        <title>101 Dothideomycetes genomes: a test case for predicting lifestyles and emergence of pathogens.</title>
        <authorList>
            <person name="Haridas S."/>
            <person name="Albert R."/>
            <person name="Binder M."/>
            <person name="Bloem J."/>
            <person name="Labutti K."/>
            <person name="Salamov A."/>
            <person name="Andreopoulos B."/>
            <person name="Baker S."/>
            <person name="Barry K."/>
            <person name="Bills G."/>
            <person name="Bluhm B."/>
            <person name="Cannon C."/>
            <person name="Castanera R."/>
            <person name="Culley D."/>
            <person name="Daum C."/>
            <person name="Ezra D."/>
            <person name="Gonzalez J."/>
            <person name="Henrissat B."/>
            <person name="Kuo A."/>
            <person name="Liang C."/>
            <person name="Lipzen A."/>
            <person name="Lutzoni F."/>
            <person name="Magnuson J."/>
            <person name="Mondo S."/>
            <person name="Nolan M."/>
            <person name="Ohm R."/>
            <person name="Pangilinan J."/>
            <person name="Park H.-J."/>
            <person name="Ramirez L."/>
            <person name="Alfaro M."/>
            <person name="Sun H."/>
            <person name="Tritt A."/>
            <person name="Yoshinaga Y."/>
            <person name="Zwiers L.-H."/>
            <person name="Turgeon B."/>
            <person name="Goodwin S."/>
            <person name="Spatafora J."/>
            <person name="Crous P."/>
            <person name="Grigoriev I."/>
        </authorList>
    </citation>
    <scope>NUCLEOTIDE SEQUENCE</scope>
    <source>
        <strain evidence="2">HMLAC05119</strain>
    </source>
</reference>
<evidence type="ECO:0000313" key="3">
    <source>
        <dbReference type="Proteomes" id="UP000800096"/>
    </source>
</evidence>
<sequence>MLDMLLAADAARKHGHEASPPHAPSSLTSNVAFLAQTPLSMLGSVFYRQTPSPSFDAERASHVAPTCSAPEATTPKRHVMPPPPPPPPLPDAPLESPAPSRPVSSGSSAATDDTTKKRVARPRTSYICARPVRPTDCIAKLHIRPKVVLQLHQIVASQRPKPTYDVVPFSLLPPRSTRRLARTFNTRERLGPNDLLIVKAEAYDNYERGEKTDDDWGSREVVGVICPAKNDKGVTDICMDDGASRWEVTNMANRGFEFNTTDAHGLTLKARWVLKPAHSRRVSGTATSEQDDRKYTFSTISATSRRHPIIATMTRRRIDVMDSYTMPSATSPPTFASLPPMQSTLTSTSIDAESILPTGQKPIHTDDALRRFILVTGVWVASQSFCSTNTVQPQFPSLDSCTTLRALNSPTISMSFLDSPRSASPASPVDENHRSLPRLLRAGRERLPRSTSFTEPSPSPVLARATTNASPVSKTRSRRANSTGNTNLHSMSGSMRKRYGLAFEDQTLEETEEERQVKRSVELLRIKELATSITERPSCEIPSSEPTPRLTVLAIPSPIVTSPSSDASPAPIPCPPLLSPPIPDPERFRKTQSAYNPVTTAGLWDSGVSKHPGLKSRPTSMSVVLDKQKKQDQKRERSKTKEDRKYDNDKGVPSKKHAEWHRLKASLKSLFTREKA</sequence>
<keyword evidence="3" id="KW-1185">Reference proteome</keyword>
<feature type="region of interest" description="Disordered" evidence="1">
    <location>
        <begin position="600"/>
        <end position="661"/>
    </location>
</feature>
<feature type="compositionally biased region" description="Low complexity" evidence="1">
    <location>
        <begin position="92"/>
        <end position="112"/>
    </location>
</feature>
<gene>
    <name evidence="2" type="ORF">BDU57DRAFT_524962</name>
</gene>
<protein>
    <submittedName>
        <fullName evidence="2">Uncharacterized protein</fullName>
    </submittedName>
</protein>
<name>A0A6A5Q6F7_AMPQU</name>
<proteinExistence type="predicted"/>
<feature type="region of interest" description="Disordered" evidence="1">
    <location>
        <begin position="442"/>
        <end position="498"/>
    </location>
</feature>
<feature type="compositionally biased region" description="Pro residues" evidence="1">
    <location>
        <begin position="80"/>
        <end position="91"/>
    </location>
</feature>
<evidence type="ECO:0000256" key="1">
    <source>
        <dbReference type="SAM" id="MobiDB-lite"/>
    </source>
</evidence>
<dbReference type="OrthoDB" id="5404323at2759"/>
<feature type="region of interest" description="Disordered" evidence="1">
    <location>
        <begin position="53"/>
        <end position="122"/>
    </location>
</feature>
<evidence type="ECO:0000313" key="2">
    <source>
        <dbReference type="EMBL" id="KAF1911195.1"/>
    </source>
</evidence>
<dbReference type="AlphaFoldDB" id="A0A6A5Q6F7"/>
<organism evidence="2 3">
    <name type="scientific">Ampelomyces quisqualis</name>
    <name type="common">Powdery mildew agent</name>
    <dbReference type="NCBI Taxonomy" id="50730"/>
    <lineage>
        <taxon>Eukaryota</taxon>
        <taxon>Fungi</taxon>
        <taxon>Dikarya</taxon>
        <taxon>Ascomycota</taxon>
        <taxon>Pezizomycotina</taxon>
        <taxon>Dothideomycetes</taxon>
        <taxon>Pleosporomycetidae</taxon>
        <taxon>Pleosporales</taxon>
        <taxon>Pleosporineae</taxon>
        <taxon>Phaeosphaeriaceae</taxon>
        <taxon>Ampelomyces</taxon>
    </lineage>
</organism>
<feature type="compositionally biased region" description="Basic and acidic residues" evidence="1">
    <location>
        <begin position="626"/>
        <end position="661"/>
    </location>
</feature>
<feature type="compositionally biased region" description="Polar residues" evidence="1">
    <location>
        <begin position="465"/>
        <end position="493"/>
    </location>
</feature>
<dbReference type="Proteomes" id="UP000800096">
    <property type="component" value="Unassembled WGS sequence"/>
</dbReference>
<accession>A0A6A5Q6F7</accession>
<feature type="region of interest" description="Disordered" evidence="1">
    <location>
        <begin position="418"/>
        <end position="437"/>
    </location>
</feature>